<protein>
    <submittedName>
        <fullName evidence="2">FAD/NAD(P)-binding protein</fullName>
    </submittedName>
</protein>
<organism evidence="2 3">
    <name type="scientific">Actinacidiphila polyblastidii</name>
    <dbReference type="NCBI Taxonomy" id="3110430"/>
    <lineage>
        <taxon>Bacteria</taxon>
        <taxon>Bacillati</taxon>
        <taxon>Actinomycetota</taxon>
        <taxon>Actinomycetes</taxon>
        <taxon>Kitasatosporales</taxon>
        <taxon>Streptomycetaceae</taxon>
        <taxon>Actinacidiphila</taxon>
    </lineage>
</organism>
<dbReference type="PANTHER" id="PTHR40254">
    <property type="entry name" value="BLR0577 PROTEIN"/>
    <property type="match status" value="1"/>
</dbReference>
<dbReference type="InterPro" id="IPR052189">
    <property type="entry name" value="L-asp_N-monooxygenase_NS-form"/>
</dbReference>
<sequence>MSRTDMCPRVLVVGAGLAGTATAIRLLRFAREPLEIVLLERRSDYRSAGVAYHRDGNPWNHVFNIQAGRMSVFREDVLDFIRWANLEADRQDWPAPWAELEFVEQGPAPRRILQDYLIDRLAEARREAGPGVVLVEADGEAVDMEVRPDGVHVTIRQLSEPALAAELGPDSAVVLADHVVLATGLELREPPFAAEVLGHESFIRNPYSKAGINRLETVHPEATVAIVGSVLSAYDAAGLLLRRGHTGRIHLISKSGTIFRTYPGGHEHGVLQLPCPATLLEPYQDREEFLDRVRAEWEAACASVVKDHPDMDPVIVAERVSKAWEPYLPQIIERIPTPALRGLLDEFGTAIAAIRVGAVEYTMAIIEHALHSEDGVVQLVVGSVAGITPTESGRLVVAVAAPEEKHAIEADLVVSNFGREPDYSRVGQPLWRNLLRRGLAAPHERTGRGLEVDAEGTLLGPAGEPAGPISAVGPLREGDEIVRNGRTGAFAFNLAAIKNHSIAVAARAVGQLELRKSGLTEDMARYRQYQDQVSKMEEADRAGFEEAVDVEVRRLATRARSERELLDARLEARLRSLGHRPDLPSDTRRDALMRDVVNRVAVRRLTDVSVTPRQLRERLGIANT</sequence>
<dbReference type="Proteomes" id="UP001344658">
    <property type="component" value="Unassembled WGS sequence"/>
</dbReference>
<name>A0ABU7P462_9ACTN</name>
<dbReference type="EMBL" id="JAZEWV010000001">
    <property type="protein sequence ID" value="MEE4540593.1"/>
    <property type="molecule type" value="Genomic_DNA"/>
</dbReference>
<dbReference type="InterPro" id="IPR038732">
    <property type="entry name" value="HpyO/CreE_NAD-binding"/>
</dbReference>
<evidence type="ECO:0000313" key="3">
    <source>
        <dbReference type="Proteomes" id="UP001344658"/>
    </source>
</evidence>
<proteinExistence type="predicted"/>
<reference evidence="2 3" key="1">
    <citation type="submission" date="2023-12" db="EMBL/GenBank/DDBJ databases">
        <title>Streptomyces sp. V4-01.</title>
        <authorList>
            <person name="Somphong A."/>
            <person name="Phongsopitanun W."/>
        </authorList>
    </citation>
    <scope>NUCLEOTIDE SEQUENCE [LARGE SCALE GENOMIC DNA]</scope>
    <source>
        <strain evidence="2 3">V4-01</strain>
    </source>
</reference>
<dbReference type="RefSeq" id="WP_330792427.1">
    <property type="nucleotide sequence ID" value="NZ_JAZEWV010000001.1"/>
</dbReference>
<dbReference type="Pfam" id="PF13454">
    <property type="entry name" value="NAD_binding_9"/>
    <property type="match status" value="1"/>
</dbReference>
<feature type="domain" description="FAD-dependent urate hydroxylase HpyO/Asp monooxygenase CreE-like FAD/NAD(P)-binding" evidence="1">
    <location>
        <begin position="12"/>
        <end position="184"/>
    </location>
</feature>
<dbReference type="InterPro" id="IPR036188">
    <property type="entry name" value="FAD/NAD-bd_sf"/>
</dbReference>
<dbReference type="PANTHER" id="PTHR40254:SF1">
    <property type="entry name" value="BLR0577 PROTEIN"/>
    <property type="match status" value="1"/>
</dbReference>
<dbReference type="PRINTS" id="PR00368">
    <property type="entry name" value="FADPNR"/>
</dbReference>
<keyword evidence="3" id="KW-1185">Reference proteome</keyword>
<evidence type="ECO:0000313" key="2">
    <source>
        <dbReference type="EMBL" id="MEE4540593.1"/>
    </source>
</evidence>
<evidence type="ECO:0000259" key="1">
    <source>
        <dbReference type="Pfam" id="PF13454"/>
    </source>
</evidence>
<comment type="caution">
    <text evidence="2">The sequence shown here is derived from an EMBL/GenBank/DDBJ whole genome shotgun (WGS) entry which is preliminary data.</text>
</comment>
<dbReference type="Gene3D" id="3.50.50.60">
    <property type="entry name" value="FAD/NAD(P)-binding domain"/>
    <property type="match status" value="1"/>
</dbReference>
<gene>
    <name evidence="2" type="ORF">V2S66_01250</name>
</gene>
<dbReference type="SUPFAM" id="SSF51905">
    <property type="entry name" value="FAD/NAD(P)-binding domain"/>
    <property type="match status" value="1"/>
</dbReference>
<accession>A0ABU7P462</accession>